<evidence type="ECO:0000256" key="2">
    <source>
        <dbReference type="ARBA" id="ARBA00022448"/>
    </source>
</evidence>
<dbReference type="SUPFAM" id="SSF54862">
    <property type="entry name" value="4Fe-4S ferredoxins"/>
    <property type="match status" value="1"/>
</dbReference>
<dbReference type="InterPro" id="IPR029035">
    <property type="entry name" value="DHS-like_NAD/FAD-binding_dom"/>
</dbReference>
<dbReference type="GO" id="GO:0046872">
    <property type="term" value="F:metal ion binding"/>
    <property type="evidence" value="ECO:0007669"/>
    <property type="project" value="UniProtKB-KW"/>
</dbReference>
<dbReference type="Pfam" id="PF00766">
    <property type="entry name" value="ETF_alpha"/>
    <property type="match status" value="1"/>
</dbReference>
<dbReference type="PROSITE" id="PS00696">
    <property type="entry name" value="ETF_ALPHA"/>
    <property type="match status" value="1"/>
</dbReference>
<keyword evidence="15" id="KW-1185">Reference proteome</keyword>
<dbReference type="InterPro" id="IPR017896">
    <property type="entry name" value="4Fe4S_Fe-S-bd"/>
</dbReference>
<dbReference type="EMBL" id="FOUU01000002">
    <property type="protein sequence ID" value="SFM69144.1"/>
    <property type="molecule type" value="Genomic_DNA"/>
</dbReference>
<comment type="function">
    <text evidence="9">The electron transfer flavoprotein serves as a specific electron acceptor for other dehydrogenases. It transfers the electrons to the main respiratory chain via ETF-ubiquinone oxidoreductase (ETF dehydrogenase).</text>
</comment>
<dbReference type="PIRSF" id="PIRSF000089">
    <property type="entry name" value="Electra_flavoP_a"/>
    <property type="match status" value="1"/>
</dbReference>
<dbReference type="InterPro" id="IPR014729">
    <property type="entry name" value="Rossmann-like_a/b/a_fold"/>
</dbReference>
<dbReference type="InterPro" id="IPR033947">
    <property type="entry name" value="ETF_alpha_N"/>
</dbReference>
<dbReference type="GO" id="GO:0009055">
    <property type="term" value="F:electron transfer activity"/>
    <property type="evidence" value="ECO:0007669"/>
    <property type="project" value="InterPro"/>
</dbReference>
<keyword evidence="8" id="KW-0411">Iron-sulfur</keyword>
<evidence type="ECO:0000256" key="11">
    <source>
        <dbReference type="ARBA" id="ARBA00079299"/>
    </source>
</evidence>
<evidence type="ECO:0000313" key="14">
    <source>
        <dbReference type="EMBL" id="SFM69144.1"/>
    </source>
</evidence>
<comment type="cofactor">
    <cofactor evidence="12">
        <name>FAD</name>
        <dbReference type="ChEBI" id="CHEBI:57692"/>
    </cofactor>
    <text evidence="12">Binds 1 FAD per dimer.</text>
</comment>
<dbReference type="FunFam" id="3.40.50.1220:FF:000001">
    <property type="entry name" value="Electron transfer flavoprotein, alpha subunit"/>
    <property type="match status" value="1"/>
</dbReference>
<dbReference type="InterPro" id="IPR017900">
    <property type="entry name" value="4Fe4S_Fe_S_CS"/>
</dbReference>
<dbReference type="GO" id="GO:0033539">
    <property type="term" value="P:fatty acid beta-oxidation using acyl-CoA dehydrogenase"/>
    <property type="evidence" value="ECO:0007669"/>
    <property type="project" value="TreeGrafter"/>
</dbReference>
<dbReference type="InterPro" id="IPR014731">
    <property type="entry name" value="ETF_asu_C"/>
</dbReference>
<keyword evidence="5 12" id="KW-0274">FAD</keyword>
<dbReference type="InterPro" id="IPR001308">
    <property type="entry name" value="ETF_a/FixB"/>
</dbReference>
<dbReference type="Gene3D" id="3.40.50.1220">
    <property type="entry name" value="TPP-binding domain"/>
    <property type="match status" value="1"/>
</dbReference>
<dbReference type="PANTHER" id="PTHR43153">
    <property type="entry name" value="ELECTRON TRANSFER FLAVOPROTEIN ALPHA"/>
    <property type="match status" value="1"/>
</dbReference>
<reference evidence="15" key="1">
    <citation type="submission" date="2016-10" db="EMBL/GenBank/DDBJ databases">
        <authorList>
            <person name="Varghese N."/>
            <person name="Submissions S."/>
        </authorList>
    </citation>
    <scope>NUCLEOTIDE SEQUENCE [LARGE SCALE GENOMIC DNA]</scope>
    <source>
        <strain evidence="15">DSM 9990</strain>
    </source>
</reference>
<comment type="similarity">
    <text evidence="1">Belongs to the ETF alpha-subunit/FixB family.</text>
</comment>
<dbReference type="SUPFAM" id="SSF52402">
    <property type="entry name" value="Adenine nucleotide alpha hydrolases-like"/>
    <property type="match status" value="1"/>
</dbReference>
<evidence type="ECO:0000256" key="7">
    <source>
        <dbReference type="ARBA" id="ARBA00023004"/>
    </source>
</evidence>
<feature type="binding site" evidence="12">
    <location>
        <position position="361"/>
    </location>
    <ligand>
        <name>FAD</name>
        <dbReference type="ChEBI" id="CHEBI:57692"/>
    </ligand>
</feature>
<dbReference type="PROSITE" id="PS00198">
    <property type="entry name" value="4FE4S_FER_1"/>
    <property type="match status" value="2"/>
</dbReference>
<dbReference type="OrthoDB" id="9770286at2"/>
<keyword evidence="7" id="KW-0408">Iron</keyword>
<evidence type="ECO:0000256" key="6">
    <source>
        <dbReference type="ARBA" id="ARBA00022982"/>
    </source>
</evidence>
<name>A0A1I4SXG4_9BACT</name>
<evidence type="ECO:0000256" key="8">
    <source>
        <dbReference type="ARBA" id="ARBA00023014"/>
    </source>
</evidence>
<dbReference type="InterPro" id="IPR018206">
    <property type="entry name" value="ETF_asu_C_CS"/>
</dbReference>
<evidence type="ECO:0000313" key="15">
    <source>
        <dbReference type="Proteomes" id="UP000199611"/>
    </source>
</evidence>
<evidence type="ECO:0000256" key="12">
    <source>
        <dbReference type="PIRSR" id="PIRSR000089-1"/>
    </source>
</evidence>
<proteinExistence type="inferred from homology"/>
<evidence type="ECO:0000256" key="1">
    <source>
        <dbReference type="ARBA" id="ARBA00005817"/>
    </source>
</evidence>
<dbReference type="Gene3D" id="3.30.70.20">
    <property type="match status" value="1"/>
</dbReference>
<dbReference type="Pfam" id="PF00037">
    <property type="entry name" value="Fer4"/>
    <property type="match status" value="2"/>
</dbReference>
<feature type="binding site" evidence="12">
    <location>
        <begin position="340"/>
        <end position="347"/>
    </location>
    <ligand>
        <name>FAD</name>
        <dbReference type="ChEBI" id="CHEBI:57692"/>
    </ligand>
</feature>
<dbReference type="Pfam" id="PF01012">
    <property type="entry name" value="ETF"/>
    <property type="match status" value="1"/>
</dbReference>
<feature type="domain" description="4Fe-4S ferredoxin-type" evidence="13">
    <location>
        <begin position="1"/>
        <end position="30"/>
    </location>
</feature>
<dbReference type="RefSeq" id="WP_093394241.1">
    <property type="nucleotide sequence ID" value="NZ_FOUU01000002.1"/>
</dbReference>
<dbReference type="InterPro" id="IPR014730">
    <property type="entry name" value="ETF_a/b_N"/>
</dbReference>
<feature type="domain" description="4Fe-4S ferredoxin-type" evidence="13">
    <location>
        <begin position="35"/>
        <end position="58"/>
    </location>
</feature>
<evidence type="ECO:0000259" key="13">
    <source>
        <dbReference type="PROSITE" id="PS51379"/>
    </source>
</evidence>
<sequence length="399" mass="43374">MKAIIDKRRCTACGECAQVCPVEAISVGEEYAEVSDDCTLCGICVDTCPEEAISLPEVGKGAREGIDEYRGIWVFAEWRHGEIHRVTYELLTTGRKLARKKGVPLGAVLLGYQLKGLEERLFEYGAEIVYVVDHPELQYFRDDVYGNVLAELVRRYKPEILLAGGTSTGRSFIPRVAALLKTGLTADCTELDINDEGLLVQTRPAFGGNIMASILCPNTRPQIATVRPKVMKAERASEVAKGVVESVELPGEFFKSRIEVLEERVLKGPSASLVESDVVISGGRGLRRKENFNMLYELAELLNGAVGASRGAVEAGFADPSQQVGQTGRTVAPILYMAVGISGAIQHIVGMQGSQVIVAVNKDPEAPIFEVCHCGVVADLFEFVPAFIKKIKKERGEEA</sequence>
<keyword evidence="4" id="KW-0479">Metal-binding</keyword>
<gene>
    <name evidence="14" type="ORF">SAMN05660836_01219</name>
</gene>
<dbReference type="GO" id="GO:0050660">
    <property type="term" value="F:flavin adenine dinucleotide binding"/>
    <property type="evidence" value="ECO:0007669"/>
    <property type="project" value="InterPro"/>
</dbReference>
<dbReference type="CDD" id="cd01715">
    <property type="entry name" value="ETF_alpha"/>
    <property type="match status" value="1"/>
</dbReference>
<dbReference type="STRING" id="39841.SAMN05660836_01219"/>
<feature type="binding site" evidence="12">
    <location>
        <begin position="309"/>
        <end position="310"/>
    </location>
    <ligand>
        <name>FAD</name>
        <dbReference type="ChEBI" id="CHEBI:57692"/>
    </ligand>
</feature>
<dbReference type="AlphaFoldDB" id="A0A1I4SXG4"/>
<dbReference type="SUPFAM" id="SSF52467">
    <property type="entry name" value="DHS-like NAD/FAD-binding domain"/>
    <property type="match status" value="1"/>
</dbReference>
<evidence type="ECO:0000256" key="10">
    <source>
        <dbReference type="ARBA" id="ARBA00068674"/>
    </source>
</evidence>
<feature type="binding site" evidence="12">
    <location>
        <begin position="323"/>
        <end position="327"/>
    </location>
    <ligand>
        <name>FAD</name>
        <dbReference type="ChEBI" id="CHEBI:57692"/>
    </ligand>
</feature>
<evidence type="ECO:0000256" key="5">
    <source>
        <dbReference type="ARBA" id="ARBA00022827"/>
    </source>
</evidence>
<keyword evidence="2" id="KW-0813">Transport</keyword>
<accession>A0A1I4SXG4</accession>
<keyword evidence="6" id="KW-0249">Electron transport</keyword>
<dbReference type="SMART" id="SM00893">
    <property type="entry name" value="ETF"/>
    <property type="match status" value="1"/>
</dbReference>
<organism evidence="14 15">
    <name type="scientific">Thermodesulforhabdus norvegica</name>
    <dbReference type="NCBI Taxonomy" id="39841"/>
    <lineage>
        <taxon>Bacteria</taxon>
        <taxon>Pseudomonadati</taxon>
        <taxon>Thermodesulfobacteriota</taxon>
        <taxon>Syntrophobacteria</taxon>
        <taxon>Syntrophobacterales</taxon>
        <taxon>Thermodesulforhabdaceae</taxon>
        <taxon>Thermodesulforhabdus</taxon>
    </lineage>
</organism>
<feature type="binding site" evidence="12">
    <location>
        <position position="284"/>
    </location>
    <ligand>
        <name>FAD</name>
        <dbReference type="ChEBI" id="CHEBI:57692"/>
    </ligand>
</feature>
<evidence type="ECO:0000256" key="3">
    <source>
        <dbReference type="ARBA" id="ARBA00022630"/>
    </source>
</evidence>
<dbReference type="GO" id="GO:0051536">
    <property type="term" value="F:iron-sulfur cluster binding"/>
    <property type="evidence" value="ECO:0007669"/>
    <property type="project" value="UniProtKB-KW"/>
</dbReference>
<keyword evidence="3" id="KW-0285">Flavoprotein</keyword>
<dbReference type="Proteomes" id="UP000199611">
    <property type="component" value="Unassembled WGS sequence"/>
</dbReference>
<dbReference type="PROSITE" id="PS51379">
    <property type="entry name" value="4FE4S_FER_2"/>
    <property type="match status" value="2"/>
</dbReference>
<evidence type="ECO:0000256" key="4">
    <source>
        <dbReference type="ARBA" id="ARBA00022723"/>
    </source>
</evidence>
<evidence type="ECO:0000256" key="9">
    <source>
        <dbReference type="ARBA" id="ARBA00025649"/>
    </source>
</evidence>
<protein>
    <recommendedName>
        <fullName evidence="10">Electron transfer flavoprotein subunit alpha</fullName>
    </recommendedName>
    <alternativeName>
        <fullName evidence="11">Electron transfer flavoprotein large subunit</fullName>
    </alternativeName>
</protein>
<dbReference type="PANTHER" id="PTHR43153:SF1">
    <property type="entry name" value="ELECTRON TRANSFER FLAVOPROTEIN SUBUNIT ALPHA, MITOCHONDRIAL"/>
    <property type="match status" value="1"/>
</dbReference>
<dbReference type="Gene3D" id="3.40.50.620">
    <property type="entry name" value="HUPs"/>
    <property type="match status" value="1"/>
</dbReference>